<evidence type="ECO:0000259" key="5">
    <source>
        <dbReference type="PROSITE" id="PS51063"/>
    </source>
</evidence>
<organism evidence="6 7">
    <name type="scientific">Peptococcus simiae</name>
    <dbReference type="NCBI Taxonomy" id="1643805"/>
    <lineage>
        <taxon>Bacteria</taxon>
        <taxon>Bacillati</taxon>
        <taxon>Bacillota</taxon>
        <taxon>Clostridia</taxon>
        <taxon>Eubacteriales</taxon>
        <taxon>Peptococcaceae</taxon>
        <taxon>Peptococcus</taxon>
    </lineage>
</organism>
<evidence type="ECO:0000259" key="4">
    <source>
        <dbReference type="PROSITE" id="PS50042"/>
    </source>
</evidence>
<feature type="domain" description="HTH crp-type" evidence="5">
    <location>
        <begin position="135"/>
        <end position="204"/>
    </location>
</feature>
<dbReference type="Pfam" id="PF13545">
    <property type="entry name" value="HTH_Crp_2"/>
    <property type="match status" value="1"/>
</dbReference>
<dbReference type="InterPro" id="IPR012318">
    <property type="entry name" value="HTH_CRP"/>
</dbReference>
<dbReference type="Pfam" id="PF00027">
    <property type="entry name" value="cNMP_binding"/>
    <property type="match status" value="1"/>
</dbReference>
<evidence type="ECO:0000256" key="3">
    <source>
        <dbReference type="ARBA" id="ARBA00023163"/>
    </source>
</evidence>
<dbReference type="SUPFAM" id="SSF46785">
    <property type="entry name" value="Winged helix' DNA-binding domain"/>
    <property type="match status" value="1"/>
</dbReference>
<evidence type="ECO:0000256" key="1">
    <source>
        <dbReference type="ARBA" id="ARBA00023015"/>
    </source>
</evidence>
<dbReference type="InterPro" id="IPR036388">
    <property type="entry name" value="WH-like_DNA-bd_sf"/>
</dbReference>
<protein>
    <submittedName>
        <fullName evidence="6">Crp/Fnr family transcriptional regulator</fullName>
    </submittedName>
</protein>
<dbReference type="InterPro" id="IPR018490">
    <property type="entry name" value="cNMP-bd_dom_sf"/>
</dbReference>
<dbReference type="CDD" id="cd00038">
    <property type="entry name" value="CAP_ED"/>
    <property type="match status" value="1"/>
</dbReference>
<dbReference type="Proteomes" id="UP001631949">
    <property type="component" value="Unassembled WGS sequence"/>
</dbReference>
<dbReference type="InterPro" id="IPR000595">
    <property type="entry name" value="cNMP-bd_dom"/>
</dbReference>
<evidence type="ECO:0000313" key="7">
    <source>
        <dbReference type="Proteomes" id="UP001631949"/>
    </source>
</evidence>
<reference evidence="6 7" key="1">
    <citation type="journal article" date="2016" name="Int. J. Syst. Evol. Microbiol.">
        <title>Peptococcus simiae sp. nov., isolated from rhesus macaque faeces and emended description of the genus Peptococcus.</title>
        <authorList>
            <person name="Shkoporov A.N."/>
            <person name="Efimov B.A."/>
            <person name="Kondova I."/>
            <person name="Ouwerling B."/>
            <person name="Chaplin A.V."/>
            <person name="Shcherbakova V.A."/>
            <person name="Langermans J.A.M."/>
        </authorList>
    </citation>
    <scope>NUCLEOTIDE SEQUENCE [LARGE SCALE GENOMIC DNA]</scope>
    <source>
        <strain evidence="6 7">M108</strain>
    </source>
</reference>
<dbReference type="SUPFAM" id="SSF51206">
    <property type="entry name" value="cAMP-binding domain-like"/>
    <property type="match status" value="1"/>
</dbReference>
<evidence type="ECO:0000256" key="2">
    <source>
        <dbReference type="ARBA" id="ARBA00023125"/>
    </source>
</evidence>
<proteinExistence type="predicted"/>
<dbReference type="Gene3D" id="2.60.120.10">
    <property type="entry name" value="Jelly Rolls"/>
    <property type="match status" value="1"/>
</dbReference>
<keyword evidence="1" id="KW-0805">Transcription regulation</keyword>
<keyword evidence="2" id="KW-0238">DNA-binding</keyword>
<dbReference type="InterPro" id="IPR036390">
    <property type="entry name" value="WH_DNA-bd_sf"/>
</dbReference>
<accession>A0ABW9H035</accession>
<feature type="domain" description="Cyclic nucleotide-binding" evidence="4">
    <location>
        <begin position="1"/>
        <end position="96"/>
    </location>
</feature>
<dbReference type="PROSITE" id="PS51063">
    <property type="entry name" value="HTH_CRP_2"/>
    <property type="match status" value="1"/>
</dbReference>
<comment type="caution">
    <text evidence="6">The sequence shown here is derived from an EMBL/GenBank/DDBJ whole genome shotgun (WGS) entry which is preliminary data.</text>
</comment>
<dbReference type="RefSeq" id="WP_408977665.1">
    <property type="nucleotide sequence ID" value="NZ_JBJUVG010000009.1"/>
</dbReference>
<keyword evidence="3" id="KW-0804">Transcription</keyword>
<dbReference type="InterPro" id="IPR014710">
    <property type="entry name" value="RmlC-like_jellyroll"/>
</dbReference>
<dbReference type="Gene3D" id="1.10.10.10">
    <property type="entry name" value="Winged helix-like DNA-binding domain superfamily/Winged helix DNA-binding domain"/>
    <property type="match status" value="1"/>
</dbReference>
<sequence>MELTFLLDLPSACRYAFKKGDFLFLQGDAADCIYYLLEGSCERIAYSMDGNVIKYKEKSANDGVNSLVGINNLWMPDRTSHSSFKALSDIDCYRIDGEEVLAAVRTRPDILDALLRLQGDNYLHLTQLLNSHREKKIPAIFCSTLLEFAKEEDGAYRLPVTWKNAAICRMLGIHQVTAAKIMTYLRKHGIIERKDGIIFIKDIDALQTYADNKKMYY</sequence>
<gene>
    <name evidence="6" type="ORF">ACKQTC_06690</name>
</gene>
<name>A0ABW9H035_9FIRM</name>
<keyword evidence="7" id="KW-1185">Reference proteome</keyword>
<dbReference type="PROSITE" id="PS50042">
    <property type="entry name" value="CNMP_BINDING_3"/>
    <property type="match status" value="1"/>
</dbReference>
<evidence type="ECO:0000313" key="6">
    <source>
        <dbReference type="EMBL" id="MFM9414050.1"/>
    </source>
</evidence>
<dbReference type="EMBL" id="JBJUVG010000009">
    <property type="protein sequence ID" value="MFM9414050.1"/>
    <property type="molecule type" value="Genomic_DNA"/>
</dbReference>